<dbReference type="InterPro" id="IPR012337">
    <property type="entry name" value="RNaseH-like_sf"/>
</dbReference>
<accession>A0AAD9PRA8</accession>
<feature type="compositionally biased region" description="Basic and acidic residues" evidence="1">
    <location>
        <begin position="303"/>
        <end position="315"/>
    </location>
</feature>
<evidence type="ECO:0000313" key="3">
    <source>
        <dbReference type="EMBL" id="KAK2547405.1"/>
    </source>
</evidence>
<dbReference type="InterPro" id="IPR001584">
    <property type="entry name" value="Integrase_cat-core"/>
</dbReference>
<protein>
    <recommendedName>
        <fullName evidence="2">Integrase catalytic domain-containing protein</fullName>
    </recommendedName>
</protein>
<name>A0AAD9PRA8_ACRCE</name>
<dbReference type="EMBL" id="JARQWQ010000186">
    <property type="protein sequence ID" value="KAK2547405.1"/>
    <property type="molecule type" value="Genomic_DNA"/>
</dbReference>
<dbReference type="Gene3D" id="3.30.420.10">
    <property type="entry name" value="Ribonuclease H-like superfamily/Ribonuclease H"/>
    <property type="match status" value="1"/>
</dbReference>
<gene>
    <name evidence="3" type="ORF">P5673_032601</name>
</gene>
<dbReference type="SUPFAM" id="SSF53098">
    <property type="entry name" value="Ribonuclease H-like"/>
    <property type="match status" value="1"/>
</dbReference>
<reference evidence="3" key="2">
    <citation type="journal article" date="2023" name="Science">
        <title>Genomic signatures of disease resistance in endangered staghorn corals.</title>
        <authorList>
            <person name="Vollmer S.V."/>
            <person name="Selwyn J.D."/>
            <person name="Despard B.A."/>
            <person name="Roesel C.L."/>
        </authorList>
    </citation>
    <scope>NUCLEOTIDE SEQUENCE</scope>
    <source>
        <strain evidence="3">K2</strain>
    </source>
</reference>
<dbReference type="PROSITE" id="PS50994">
    <property type="entry name" value="INTEGRASE"/>
    <property type="match status" value="1"/>
</dbReference>
<keyword evidence="4" id="KW-1185">Reference proteome</keyword>
<evidence type="ECO:0000259" key="2">
    <source>
        <dbReference type="PROSITE" id="PS50994"/>
    </source>
</evidence>
<dbReference type="Proteomes" id="UP001249851">
    <property type="component" value="Unassembled WGS sequence"/>
</dbReference>
<dbReference type="InterPro" id="IPR040676">
    <property type="entry name" value="DUF5641"/>
</dbReference>
<sequence length="330" mass="38386">MGVDFAGPLIYKINKNEEGKAYILIFTCAVLRAVHLEVTKSQMAIEFQRKLNAFITRRTRPQRMISDNAAVFKTTADWIRKLRRSEELHDFLAAQEIQWTFNLAKSLWWGGMYERLIKDVKKTLYKTLGKTKLTLEQLEAVVMDIEKHMNNRPLTYVESESGENQILTPNLIMWGQGAHILEDIEVEDDELTRFHRRLNNAKQHAWSRWQREYLHSLMESHRVKRLDAHTPEVGEIVLILGEEKNRGRWKKGKVIRIVKGADGVARGVTLLHKGKQLERPIQSVCPLEIRSAEHEPNQGACPKRREPTRERRRAAVDAASHIKNIFRDDD</sequence>
<dbReference type="Pfam" id="PF18701">
    <property type="entry name" value="DUF5641"/>
    <property type="match status" value="1"/>
</dbReference>
<organism evidence="3 4">
    <name type="scientific">Acropora cervicornis</name>
    <name type="common">Staghorn coral</name>
    <dbReference type="NCBI Taxonomy" id="6130"/>
    <lineage>
        <taxon>Eukaryota</taxon>
        <taxon>Metazoa</taxon>
        <taxon>Cnidaria</taxon>
        <taxon>Anthozoa</taxon>
        <taxon>Hexacorallia</taxon>
        <taxon>Scleractinia</taxon>
        <taxon>Astrocoeniina</taxon>
        <taxon>Acroporidae</taxon>
        <taxon>Acropora</taxon>
    </lineage>
</organism>
<dbReference type="AlphaFoldDB" id="A0AAD9PRA8"/>
<dbReference type="GO" id="GO:0003676">
    <property type="term" value="F:nucleic acid binding"/>
    <property type="evidence" value="ECO:0007669"/>
    <property type="project" value="InterPro"/>
</dbReference>
<reference evidence="3" key="1">
    <citation type="journal article" date="2023" name="G3 (Bethesda)">
        <title>Whole genome assembly and annotation of the endangered Caribbean coral Acropora cervicornis.</title>
        <authorList>
            <person name="Selwyn J.D."/>
            <person name="Vollmer S.V."/>
        </authorList>
    </citation>
    <scope>NUCLEOTIDE SEQUENCE</scope>
    <source>
        <strain evidence="3">K2</strain>
    </source>
</reference>
<dbReference type="GO" id="GO:0015074">
    <property type="term" value="P:DNA integration"/>
    <property type="evidence" value="ECO:0007669"/>
    <property type="project" value="InterPro"/>
</dbReference>
<evidence type="ECO:0000256" key="1">
    <source>
        <dbReference type="SAM" id="MobiDB-lite"/>
    </source>
</evidence>
<proteinExistence type="predicted"/>
<feature type="region of interest" description="Disordered" evidence="1">
    <location>
        <begin position="294"/>
        <end position="320"/>
    </location>
</feature>
<comment type="caution">
    <text evidence="3">The sequence shown here is derived from an EMBL/GenBank/DDBJ whole genome shotgun (WGS) entry which is preliminary data.</text>
</comment>
<evidence type="ECO:0000313" key="4">
    <source>
        <dbReference type="Proteomes" id="UP001249851"/>
    </source>
</evidence>
<feature type="domain" description="Integrase catalytic" evidence="2">
    <location>
        <begin position="1"/>
        <end position="177"/>
    </location>
</feature>
<dbReference type="InterPro" id="IPR036397">
    <property type="entry name" value="RNaseH_sf"/>
</dbReference>
<dbReference type="PANTHER" id="PTHR47331">
    <property type="entry name" value="PHD-TYPE DOMAIN-CONTAINING PROTEIN"/>
    <property type="match status" value="1"/>
</dbReference>